<reference evidence="5" key="2">
    <citation type="submission" date="2025-08" db="UniProtKB">
        <authorList>
            <consortium name="Ensembl"/>
        </authorList>
    </citation>
    <scope>IDENTIFICATION</scope>
</reference>
<keyword evidence="6" id="KW-1185">Reference proteome</keyword>
<dbReference type="InterPro" id="IPR007110">
    <property type="entry name" value="Ig-like_dom"/>
</dbReference>
<name>A0A665W5C4_ECHNA</name>
<proteinExistence type="predicted"/>
<dbReference type="GO" id="GO:0002376">
    <property type="term" value="P:immune system process"/>
    <property type="evidence" value="ECO:0007669"/>
    <property type="project" value="UniProtKB-KW"/>
</dbReference>
<dbReference type="GO" id="GO:0007166">
    <property type="term" value="P:cell surface receptor signaling pathway"/>
    <property type="evidence" value="ECO:0007669"/>
    <property type="project" value="TreeGrafter"/>
</dbReference>
<keyword evidence="1" id="KW-0732">Signal</keyword>
<evidence type="ECO:0000259" key="4">
    <source>
        <dbReference type="PROSITE" id="PS50835"/>
    </source>
</evidence>
<dbReference type="SUPFAM" id="SSF48726">
    <property type="entry name" value="Immunoglobulin"/>
    <property type="match status" value="1"/>
</dbReference>
<dbReference type="AlphaFoldDB" id="A0A665W5C4"/>
<keyword evidence="2" id="KW-0391">Immunity</keyword>
<evidence type="ECO:0000313" key="5">
    <source>
        <dbReference type="Ensembl" id="ENSENLP00000039030.1"/>
    </source>
</evidence>
<reference evidence="5" key="3">
    <citation type="submission" date="2025-09" db="UniProtKB">
        <authorList>
            <consortium name="Ensembl"/>
        </authorList>
    </citation>
    <scope>IDENTIFICATION</scope>
</reference>
<dbReference type="InParanoid" id="A0A665W5C4"/>
<dbReference type="PANTHER" id="PTHR23268:SF102">
    <property type="entry name" value="IMMUNOGLOBULIN V-SET DOMAIN-CONTAINING PROTEIN"/>
    <property type="match status" value="1"/>
</dbReference>
<dbReference type="Gene3D" id="2.60.40.10">
    <property type="entry name" value="Immunoglobulins"/>
    <property type="match status" value="1"/>
</dbReference>
<dbReference type="Proteomes" id="UP000472264">
    <property type="component" value="Chromosome 22"/>
</dbReference>
<dbReference type="InterPro" id="IPR036179">
    <property type="entry name" value="Ig-like_dom_sf"/>
</dbReference>
<feature type="domain" description="Ig-like" evidence="4">
    <location>
        <begin position="15"/>
        <end position="116"/>
    </location>
</feature>
<dbReference type="InterPro" id="IPR013783">
    <property type="entry name" value="Ig-like_fold"/>
</dbReference>
<organism evidence="5 6">
    <name type="scientific">Echeneis naucrates</name>
    <name type="common">Live sharksucker</name>
    <dbReference type="NCBI Taxonomy" id="173247"/>
    <lineage>
        <taxon>Eukaryota</taxon>
        <taxon>Metazoa</taxon>
        <taxon>Chordata</taxon>
        <taxon>Craniata</taxon>
        <taxon>Vertebrata</taxon>
        <taxon>Euteleostomi</taxon>
        <taxon>Actinopterygii</taxon>
        <taxon>Neopterygii</taxon>
        <taxon>Teleostei</taxon>
        <taxon>Neoteleostei</taxon>
        <taxon>Acanthomorphata</taxon>
        <taxon>Carangaria</taxon>
        <taxon>Carangiformes</taxon>
        <taxon>Echeneidae</taxon>
        <taxon>Echeneis</taxon>
    </lineage>
</organism>
<protein>
    <recommendedName>
        <fullName evidence="4">Ig-like domain-containing protein</fullName>
    </recommendedName>
</protein>
<dbReference type="InterPro" id="IPR013106">
    <property type="entry name" value="Ig_V-set"/>
</dbReference>
<dbReference type="Pfam" id="PF07686">
    <property type="entry name" value="V-set"/>
    <property type="match status" value="1"/>
</dbReference>
<dbReference type="OMA" id="HDFGDFN"/>
<dbReference type="PROSITE" id="PS50835">
    <property type="entry name" value="IG_LIKE"/>
    <property type="match status" value="1"/>
</dbReference>
<dbReference type="SMART" id="SM00406">
    <property type="entry name" value="IGv"/>
    <property type="match status" value="1"/>
</dbReference>
<dbReference type="InterPro" id="IPR050413">
    <property type="entry name" value="TCR_beta_variable"/>
</dbReference>
<evidence type="ECO:0000256" key="1">
    <source>
        <dbReference type="ARBA" id="ARBA00022729"/>
    </source>
</evidence>
<evidence type="ECO:0000313" key="6">
    <source>
        <dbReference type="Proteomes" id="UP000472264"/>
    </source>
</evidence>
<dbReference type="Ensembl" id="ENSENLT00000040052.1">
    <property type="protein sequence ID" value="ENSENLP00000039030.1"/>
    <property type="gene ID" value="ENSENLG00000016834.1"/>
</dbReference>
<dbReference type="PANTHER" id="PTHR23268">
    <property type="entry name" value="T-CELL RECEPTOR BETA CHAIN"/>
    <property type="match status" value="1"/>
</dbReference>
<sequence length="116" mass="13173">MFDGSLTDASDVNQPSTLWKNKKKDDNATIHCSQTKGSGYYQMYWYRQLPGETMKQIVYTTTSSKEFFGGFNEEKFSVTKPNAESGTFTVKNLEPEDTGWYFCAVSEHSDTDTCES</sequence>
<dbReference type="GO" id="GO:0005886">
    <property type="term" value="C:plasma membrane"/>
    <property type="evidence" value="ECO:0007669"/>
    <property type="project" value="TreeGrafter"/>
</dbReference>
<feature type="region of interest" description="Disordered" evidence="3">
    <location>
        <begin position="1"/>
        <end position="24"/>
    </location>
</feature>
<evidence type="ECO:0000256" key="2">
    <source>
        <dbReference type="ARBA" id="ARBA00022859"/>
    </source>
</evidence>
<evidence type="ECO:0000256" key="3">
    <source>
        <dbReference type="SAM" id="MobiDB-lite"/>
    </source>
</evidence>
<feature type="compositionally biased region" description="Polar residues" evidence="3">
    <location>
        <begin position="7"/>
        <end position="19"/>
    </location>
</feature>
<reference evidence="5" key="1">
    <citation type="submission" date="2021-04" db="EMBL/GenBank/DDBJ databases">
        <authorList>
            <consortium name="Wellcome Sanger Institute Data Sharing"/>
        </authorList>
    </citation>
    <scope>NUCLEOTIDE SEQUENCE [LARGE SCALE GENOMIC DNA]</scope>
</reference>
<accession>A0A665W5C4</accession>